<dbReference type="InterPro" id="IPR005861">
    <property type="entry name" value="HisP_aminotrans"/>
</dbReference>
<organism evidence="9 10">
    <name type="scientific">Rossellomorea pakistanensis</name>
    <dbReference type="NCBI Taxonomy" id="992288"/>
    <lineage>
        <taxon>Bacteria</taxon>
        <taxon>Bacillati</taxon>
        <taxon>Bacillota</taxon>
        <taxon>Bacilli</taxon>
        <taxon>Bacillales</taxon>
        <taxon>Bacillaceae</taxon>
        <taxon>Rossellomorea</taxon>
    </lineage>
</organism>
<evidence type="ECO:0000256" key="5">
    <source>
        <dbReference type="ARBA" id="ARBA00022898"/>
    </source>
</evidence>
<dbReference type="Pfam" id="PF00155">
    <property type="entry name" value="Aminotran_1_2"/>
    <property type="match status" value="1"/>
</dbReference>
<feature type="modified residue" description="N6-(pyridoxal phosphate)lysine" evidence="7">
    <location>
        <position position="226"/>
    </location>
</feature>
<protein>
    <recommendedName>
        <fullName evidence="7">Histidinol-phosphate aminotransferase</fullName>
        <ecNumber evidence="7">2.6.1.9</ecNumber>
    </recommendedName>
    <alternativeName>
        <fullName evidence="7">Imidazole acetol-phosphate transaminase</fullName>
    </alternativeName>
</protein>
<dbReference type="GO" id="GO:0004400">
    <property type="term" value="F:histidinol-phosphate transaminase activity"/>
    <property type="evidence" value="ECO:0007669"/>
    <property type="project" value="UniProtKB-EC"/>
</dbReference>
<evidence type="ECO:0000259" key="8">
    <source>
        <dbReference type="Pfam" id="PF00155"/>
    </source>
</evidence>
<dbReference type="PANTHER" id="PTHR43643">
    <property type="entry name" value="HISTIDINOL-PHOSPHATE AMINOTRANSFERASE 2"/>
    <property type="match status" value="1"/>
</dbReference>
<dbReference type="SUPFAM" id="SSF53383">
    <property type="entry name" value="PLP-dependent transferases"/>
    <property type="match status" value="1"/>
</dbReference>
<keyword evidence="7" id="KW-0028">Amino-acid biosynthesis</keyword>
<comment type="catalytic activity">
    <reaction evidence="7">
        <text>L-histidinol phosphate + 2-oxoglutarate = 3-(imidazol-4-yl)-2-oxopropyl phosphate + L-glutamate</text>
        <dbReference type="Rhea" id="RHEA:23744"/>
        <dbReference type="ChEBI" id="CHEBI:16810"/>
        <dbReference type="ChEBI" id="CHEBI:29985"/>
        <dbReference type="ChEBI" id="CHEBI:57766"/>
        <dbReference type="ChEBI" id="CHEBI:57980"/>
        <dbReference type="EC" id="2.6.1.9"/>
    </reaction>
</comment>
<evidence type="ECO:0000256" key="3">
    <source>
        <dbReference type="ARBA" id="ARBA00022576"/>
    </source>
</evidence>
<dbReference type="HAMAP" id="MF_01023">
    <property type="entry name" value="HisC_aminotrans_2"/>
    <property type="match status" value="1"/>
</dbReference>
<evidence type="ECO:0000256" key="6">
    <source>
        <dbReference type="ARBA" id="ARBA00023102"/>
    </source>
</evidence>
<dbReference type="InterPro" id="IPR015424">
    <property type="entry name" value="PyrdxlP-dep_Trfase"/>
</dbReference>
<dbReference type="InterPro" id="IPR050106">
    <property type="entry name" value="HistidinolP_aminotransfase"/>
</dbReference>
<gene>
    <name evidence="7" type="primary">hisC</name>
    <name evidence="9" type="ORF">JOC86_004405</name>
</gene>
<evidence type="ECO:0000256" key="2">
    <source>
        <dbReference type="ARBA" id="ARBA00011738"/>
    </source>
</evidence>
<keyword evidence="3 7" id="KW-0032">Aminotransferase</keyword>
<evidence type="ECO:0000313" key="9">
    <source>
        <dbReference type="EMBL" id="MBM7587830.1"/>
    </source>
</evidence>
<dbReference type="Proteomes" id="UP001646157">
    <property type="component" value="Unassembled WGS sequence"/>
</dbReference>
<keyword evidence="10" id="KW-1185">Reference proteome</keyword>
<dbReference type="Gene3D" id="3.40.640.10">
    <property type="entry name" value="Type I PLP-dependent aspartate aminotransferase-like (Major domain)"/>
    <property type="match status" value="1"/>
</dbReference>
<keyword evidence="5 7" id="KW-0663">Pyridoxal phosphate</keyword>
<dbReference type="Gene3D" id="3.90.1150.10">
    <property type="entry name" value="Aspartate Aminotransferase, domain 1"/>
    <property type="match status" value="1"/>
</dbReference>
<evidence type="ECO:0000256" key="1">
    <source>
        <dbReference type="ARBA" id="ARBA00001933"/>
    </source>
</evidence>
<comment type="subunit">
    <text evidence="2 7">Homodimer.</text>
</comment>
<proteinExistence type="inferred from homology"/>
<sequence>MVVKFKTRKRVEAIAPYVLGKSLEEIKIENGLSQIRKLSENENIYGCSPEVKKWISFEGSDLNLYPDGMAVELTKKVSDFFKVDQDQLVFGNGSDEVIRLLTRAYISEGEEAIMADVTFPRYQTNVYLEGGTPVIVPLENGIHHLENMLEAITKKTKMIFVCNPNNPTGTIVGRDELLSFIKKVPEHILVVIDEAYVEYVSTDDFLHTVPLVEQFENLIVLRTFSKIYGLAGLRIGFGIMNKEITEQLRKVKDVFNVSRLAQGAARVALEDQAFIKKCSENNLKGRKFLEGSFQKMGLNYFPSQSNFIMVDCEQNGDVVARGLMKKGIIVRSGTLLGYPTTLRVTIGSDEDNHYFIESLTQVLKGV</sequence>
<comment type="pathway">
    <text evidence="7">Amino-acid biosynthesis; L-histidine biosynthesis; L-histidine from 5-phospho-alpha-D-ribose 1-diphosphate: step 7/9.</text>
</comment>
<feature type="domain" description="Aminotransferase class I/classII large" evidence="8">
    <location>
        <begin position="37"/>
        <end position="359"/>
    </location>
</feature>
<comment type="cofactor">
    <cofactor evidence="1 7">
        <name>pyridoxal 5'-phosphate</name>
        <dbReference type="ChEBI" id="CHEBI:597326"/>
    </cofactor>
</comment>
<evidence type="ECO:0000313" key="10">
    <source>
        <dbReference type="Proteomes" id="UP001646157"/>
    </source>
</evidence>
<dbReference type="InterPro" id="IPR015422">
    <property type="entry name" value="PyrdxlP-dep_Trfase_small"/>
</dbReference>
<dbReference type="InterPro" id="IPR004839">
    <property type="entry name" value="Aminotransferase_I/II_large"/>
</dbReference>
<dbReference type="CDD" id="cd00609">
    <property type="entry name" value="AAT_like"/>
    <property type="match status" value="1"/>
</dbReference>
<comment type="similarity">
    <text evidence="7">Belongs to the class-II pyridoxal-phosphate-dependent aminotransferase family. Histidinol-phosphate aminotransferase subfamily.</text>
</comment>
<comment type="caution">
    <text evidence="9">The sequence shown here is derived from an EMBL/GenBank/DDBJ whole genome shotgun (WGS) entry which is preliminary data.</text>
</comment>
<dbReference type="PANTHER" id="PTHR43643:SF3">
    <property type="entry name" value="HISTIDINOL-PHOSPHATE AMINOTRANSFERASE"/>
    <property type="match status" value="1"/>
</dbReference>
<dbReference type="EMBL" id="JAFBDZ010000006">
    <property type="protein sequence ID" value="MBM7587830.1"/>
    <property type="molecule type" value="Genomic_DNA"/>
</dbReference>
<keyword evidence="6 7" id="KW-0368">Histidine biosynthesis</keyword>
<keyword evidence="4 7" id="KW-0808">Transferase</keyword>
<dbReference type="InterPro" id="IPR015421">
    <property type="entry name" value="PyrdxlP-dep_Trfase_major"/>
</dbReference>
<reference evidence="9 10" key="1">
    <citation type="submission" date="2021-01" db="EMBL/GenBank/DDBJ databases">
        <title>Genomic Encyclopedia of Type Strains, Phase IV (KMG-IV): sequencing the most valuable type-strain genomes for metagenomic binning, comparative biology and taxonomic classification.</title>
        <authorList>
            <person name="Goeker M."/>
        </authorList>
    </citation>
    <scope>NUCLEOTIDE SEQUENCE [LARGE SCALE GENOMIC DNA]</scope>
    <source>
        <strain evidence="9 10">DSM 24834</strain>
    </source>
</reference>
<dbReference type="NCBIfam" id="TIGR01141">
    <property type="entry name" value="hisC"/>
    <property type="match status" value="1"/>
</dbReference>
<dbReference type="EC" id="2.6.1.9" evidence="7"/>
<evidence type="ECO:0000256" key="7">
    <source>
        <dbReference type="HAMAP-Rule" id="MF_01023"/>
    </source>
</evidence>
<name>A0ABS2NJ52_9BACI</name>
<accession>A0ABS2NJ52</accession>
<evidence type="ECO:0000256" key="4">
    <source>
        <dbReference type="ARBA" id="ARBA00022679"/>
    </source>
</evidence>